<dbReference type="InterPro" id="IPR013096">
    <property type="entry name" value="Cupin_2"/>
</dbReference>
<dbReference type="AlphaFoldDB" id="A0ABD5ZN12"/>
<evidence type="ECO:0000256" key="2">
    <source>
        <dbReference type="SAM" id="MobiDB-lite"/>
    </source>
</evidence>
<feature type="region of interest" description="Disordered" evidence="2">
    <location>
        <begin position="1"/>
        <end position="27"/>
    </location>
</feature>
<keyword evidence="5" id="KW-1185">Reference proteome</keyword>
<dbReference type="SUPFAM" id="SSF51182">
    <property type="entry name" value="RmlC-like cupins"/>
    <property type="match status" value="1"/>
</dbReference>
<proteinExistence type="predicted"/>
<dbReference type="PANTHER" id="PTHR35848:SF6">
    <property type="entry name" value="CUPIN TYPE-2 DOMAIN-CONTAINING PROTEIN"/>
    <property type="match status" value="1"/>
</dbReference>
<dbReference type="RefSeq" id="WP_276235950.1">
    <property type="nucleotide sequence ID" value="NZ_CP119802.1"/>
</dbReference>
<dbReference type="PANTHER" id="PTHR35848">
    <property type="entry name" value="OXALATE-BINDING PROTEIN"/>
    <property type="match status" value="1"/>
</dbReference>
<dbReference type="InterPro" id="IPR011051">
    <property type="entry name" value="RmlC_Cupin_sf"/>
</dbReference>
<feature type="compositionally biased region" description="Basic and acidic residues" evidence="2">
    <location>
        <begin position="9"/>
        <end position="19"/>
    </location>
</feature>
<accession>A0ABD5ZN12</accession>
<keyword evidence="1" id="KW-0479">Metal-binding</keyword>
<dbReference type="GeneID" id="79266604"/>
<name>A0ABD5ZN12_9EURY</name>
<dbReference type="Pfam" id="PF07883">
    <property type="entry name" value="Cupin_2"/>
    <property type="match status" value="1"/>
</dbReference>
<evidence type="ECO:0000256" key="1">
    <source>
        <dbReference type="ARBA" id="ARBA00022723"/>
    </source>
</evidence>
<evidence type="ECO:0000313" key="4">
    <source>
        <dbReference type="EMBL" id="MFC7234931.1"/>
    </source>
</evidence>
<dbReference type="CDD" id="cd02224">
    <property type="entry name" value="cupin_SPO2919-like"/>
    <property type="match status" value="1"/>
</dbReference>
<comment type="caution">
    <text evidence="4">The sequence shown here is derived from an EMBL/GenBank/DDBJ whole genome shotgun (WGS) entry which is preliminary data.</text>
</comment>
<dbReference type="InterPro" id="IPR014710">
    <property type="entry name" value="RmlC-like_jellyroll"/>
</dbReference>
<dbReference type="GO" id="GO:0046872">
    <property type="term" value="F:metal ion binding"/>
    <property type="evidence" value="ECO:0007669"/>
    <property type="project" value="UniProtKB-KW"/>
</dbReference>
<evidence type="ECO:0000259" key="3">
    <source>
        <dbReference type="Pfam" id="PF07883"/>
    </source>
</evidence>
<dbReference type="InterPro" id="IPR051610">
    <property type="entry name" value="GPI/OXD"/>
</dbReference>
<dbReference type="EMBL" id="JBHTAP010000001">
    <property type="protein sequence ID" value="MFC7234931.1"/>
    <property type="molecule type" value="Genomic_DNA"/>
</dbReference>
<dbReference type="Gene3D" id="2.60.120.10">
    <property type="entry name" value="Jelly Rolls"/>
    <property type="match status" value="1"/>
</dbReference>
<organism evidence="4 5">
    <name type="scientific">Halosegnis marinus</name>
    <dbReference type="NCBI Taxonomy" id="3034023"/>
    <lineage>
        <taxon>Archaea</taxon>
        <taxon>Methanobacteriati</taxon>
        <taxon>Methanobacteriota</taxon>
        <taxon>Stenosarchaea group</taxon>
        <taxon>Halobacteria</taxon>
        <taxon>Halobacteriales</taxon>
        <taxon>Natronomonadaceae</taxon>
        <taxon>Halosegnis</taxon>
    </lineage>
</organism>
<protein>
    <submittedName>
        <fullName evidence="4">Cupin domain-containing protein</fullName>
    </submittedName>
</protein>
<feature type="domain" description="Cupin type-2" evidence="3">
    <location>
        <begin position="37"/>
        <end position="110"/>
    </location>
</feature>
<dbReference type="Proteomes" id="UP001596398">
    <property type="component" value="Unassembled WGS sequence"/>
</dbReference>
<evidence type="ECO:0000313" key="5">
    <source>
        <dbReference type="Proteomes" id="UP001596398"/>
    </source>
</evidence>
<gene>
    <name evidence="4" type="ORF">ACFQJ4_06305</name>
</gene>
<reference evidence="4 5" key="1">
    <citation type="journal article" date="2019" name="Int. J. Syst. Evol. Microbiol.">
        <title>The Global Catalogue of Microorganisms (GCM) 10K type strain sequencing project: providing services to taxonomists for standard genome sequencing and annotation.</title>
        <authorList>
            <consortium name="The Broad Institute Genomics Platform"/>
            <consortium name="The Broad Institute Genome Sequencing Center for Infectious Disease"/>
            <person name="Wu L."/>
            <person name="Ma J."/>
        </authorList>
    </citation>
    <scope>NUCLEOTIDE SEQUENCE [LARGE SCALE GENOMIC DNA]</scope>
    <source>
        <strain evidence="4 5">DT85</strain>
    </source>
</reference>
<sequence>MVNESDLDWTEHEGAETASRRKKLAAAAGGEEVGASLYEVDPGERPWPLHYHTGNEEALYVLAGEGVLRRGEGYDDVPLSPGEYVACPADESGAHQVVNRGEEVLRYLMVSTMNEPDVAVYPEADGIGVFVGAPPGGDGERTVSGFWNRGDAVEYWD</sequence>